<evidence type="ECO:0000313" key="1">
    <source>
        <dbReference type="EMBL" id="CAG8826273.1"/>
    </source>
</evidence>
<protein>
    <submittedName>
        <fullName evidence="1">5990_t:CDS:1</fullName>
    </submittedName>
</protein>
<dbReference type="Proteomes" id="UP000789920">
    <property type="component" value="Unassembled WGS sequence"/>
</dbReference>
<feature type="non-terminal residue" evidence="1">
    <location>
        <position position="1"/>
    </location>
</feature>
<gene>
    <name evidence="1" type="ORF">RPERSI_LOCUS26697</name>
</gene>
<organism evidence="1 2">
    <name type="scientific">Racocetra persica</name>
    <dbReference type="NCBI Taxonomy" id="160502"/>
    <lineage>
        <taxon>Eukaryota</taxon>
        <taxon>Fungi</taxon>
        <taxon>Fungi incertae sedis</taxon>
        <taxon>Mucoromycota</taxon>
        <taxon>Glomeromycotina</taxon>
        <taxon>Glomeromycetes</taxon>
        <taxon>Diversisporales</taxon>
        <taxon>Gigasporaceae</taxon>
        <taxon>Racocetra</taxon>
    </lineage>
</organism>
<sequence length="40" mass="4378">GSQSIGDISIPLTEPMEKLNIQDNSQQETSLQAQIQIPPK</sequence>
<reference evidence="1" key="1">
    <citation type="submission" date="2021-06" db="EMBL/GenBank/DDBJ databases">
        <authorList>
            <person name="Kallberg Y."/>
            <person name="Tangrot J."/>
            <person name="Rosling A."/>
        </authorList>
    </citation>
    <scope>NUCLEOTIDE SEQUENCE</scope>
    <source>
        <strain evidence="1">MA461A</strain>
    </source>
</reference>
<dbReference type="EMBL" id="CAJVQC010091894">
    <property type="protein sequence ID" value="CAG8826273.1"/>
    <property type="molecule type" value="Genomic_DNA"/>
</dbReference>
<evidence type="ECO:0000313" key="2">
    <source>
        <dbReference type="Proteomes" id="UP000789920"/>
    </source>
</evidence>
<name>A0ACA9S699_9GLOM</name>
<proteinExistence type="predicted"/>
<comment type="caution">
    <text evidence="1">The sequence shown here is derived from an EMBL/GenBank/DDBJ whole genome shotgun (WGS) entry which is preliminary data.</text>
</comment>
<keyword evidence="2" id="KW-1185">Reference proteome</keyword>
<accession>A0ACA9S699</accession>